<keyword evidence="5" id="KW-0067">ATP-binding</keyword>
<dbReference type="Gene3D" id="3.40.50.10810">
    <property type="entry name" value="Tandem AAA-ATPase domain"/>
    <property type="match status" value="1"/>
</dbReference>
<keyword evidence="5" id="KW-0347">Helicase</keyword>
<evidence type="ECO:0000259" key="3">
    <source>
        <dbReference type="PROSITE" id="PS51194"/>
    </source>
</evidence>
<dbReference type="PROSITE" id="PS51192">
    <property type="entry name" value="HELICASE_ATP_BIND_1"/>
    <property type="match status" value="1"/>
</dbReference>
<dbReference type="InterPro" id="IPR000330">
    <property type="entry name" value="SNF2_N"/>
</dbReference>
<reference evidence="5" key="1">
    <citation type="submission" date="2020-03" db="EMBL/GenBank/DDBJ databases">
        <title>The deep terrestrial virosphere.</title>
        <authorList>
            <person name="Holmfeldt K."/>
            <person name="Nilsson E."/>
            <person name="Simone D."/>
            <person name="Lopez-Fernandez M."/>
            <person name="Wu X."/>
            <person name="de Brujin I."/>
            <person name="Lundin D."/>
            <person name="Andersson A."/>
            <person name="Bertilsson S."/>
            <person name="Dopson M."/>
        </authorList>
    </citation>
    <scope>NUCLEOTIDE SEQUENCE</scope>
    <source>
        <strain evidence="5">MM415A01190</strain>
        <strain evidence="4">MM415B00683</strain>
    </source>
</reference>
<name>A0A6M3K845_9ZZZZ</name>
<accession>A0A6M3K845</accession>
<dbReference type="EMBL" id="MT142309">
    <property type="protein sequence ID" value="QJA77904.1"/>
    <property type="molecule type" value="Genomic_DNA"/>
</dbReference>
<evidence type="ECO:0000256" key="1">
    <source>
        <dbReference type="ARBA" id="ARBA00022801"/>
    </source>
</evidence>
<dbReference type="Gene3D" id="3.40.50.300">
    <property type="entry name" value="P-loop containing nucleotide triphosphate hydrolases"/>
    <property type="match status" value="1"/>
</dbReference>
<proteinExistence type="predicted"/>
<evidence type="ECO:0000313" key="5">
    <source>
        <dbReference type="EMBL" id="QJA77904.1"/>
    </source>
</evidence>
<sequence>MNIPGLILTDDTIIFQFPFDLKKIEQAKEIGMKWAPAAKHWHMPRNMLNERIFQIQFGNGFDQTDKVRDVILEACGNYVPHPLLMKHQLEDIKLAMKKERHLFANDTGTGKTFCGIELIKLRDIKTLVVCPLSIIMAAWFEDLDKFRPELTKVNLWQYWKRHVRFYQKALSQHQICIVNFEGFKTQKRHLAGAKFEQVLIDESSKIKGIKSIVTKELTEFCDNIRYVYLFSGTPAPNNDLEYFSQMRIIDPTLFGKSYYRFRNKYFFNPGQGFKWIPQSDKRQDFLERLSKAMTVVKKENVLDLPEKTYRIREVTLSKDELKAYNEMAKTLVAEIENEEITAHNAAVKIMKLRQVTAGFMINHEGVPIKIGTSKLNELMDLLEEIGNKQVLIWTQFQYEADQIIKTLAPEQHRLMHTQKLETLWQHKGLKCGLCNGTIPQSMKEVFIQMFKDGKLQYMIAHPRSLGHGVTLTNCHYSIKYTISYSSEEETQSDDRIYRKGQHNACSYFYLLAPKTIDYVVYNALKGKIKMAKAVHDYIKGVHHARKVWEGI</sequence>
<organism evidence="5">
    <name type="scientific">viral metagenome</name>
    <dbReference type="NCBI Taxonomy" id="1070528"/>
    <lineage>
        <taxon>unclassified sequences</taxon>
        <taxon>metagenomes</taxon>
        <taxon>organismal metagenomes</taxon>
    </lineage>
</organism>
<dbReference type="InterPro" id="IPR027417">
    <property type="entry name" value="P-loop_NTPase"/>
</dbReference>
<dbReference type="InterPro" id="IPR014001">
    <property type="entry name" value="Helicase_ATP-bd"/>
</dbReference>
<dbReference type="GO" id="GO:0031297">
    <property type="term" value="P:replication fork processing"/>
    <property type="evidence" value="ECO:0007669"/>
    <property type="project" value="TreeGrafter"/>
</dbReference>
<dbReference type="GO" id="GO:0005524">
    <property type="term" value="F:ATP binding"/>
    <property type="evidence" value="ECO:0007669"/>
    <property type="project" value="InterPro"/>
</dbReference>
<protein>
    <submittedName>
        <fullName evidence="5">Putative helicase</fullName>
    </submittedName>
</protein>
<feature type="domain" description="Helicase C-terminal" evidence="3">
    <location>
        <begin position="374"/>
        <end position="542"/>
    </location>
</feature>
<evidence type="ECO:0000259" key="2">
    <source>
        <dbReference type="PROSITE" id="PS51192"/>
    </source>
</evidence>
<dbReference type="PROSITE" id="PS51194">
    <property type="entry name" value="HELICASE_CTER"/>
    <property type="match status" value="1"/>
</dbReference>
<dbReference type="SUPFAM" id="SSF52540">
    <property type="entry name" value="P-loop containing nucleoside triphosphate hydrolases"/>
    <property type="match status" value="2"/>
</dbReference>
<dbReference type="PANTHER" id="PTHR45766:SF6">
    <property type="entry name" value="SWI_SNF-RELATED MATRIX-ASSOCIATED ACTIN-DEPENDENT REGULATOR OF CHROMATIN SUBFAMILY A-LIKE PROTEIN 1"/>
    <property type="match status" value="1"/>
</dbReference>
<dbReference type="InterPro" id="IPR038718">
    <property type="entry name" value="SNF2-like_sf"/>
</dbReference>
<dbReference type="SMART" id="SM00487">
    <property type="entry name" value="DEXDc"/>
    <property type="match status" value="1"/>
</dbReference>
<feature type="domain" description="Helicase ATP-binding" evidence="2">
    <location>
        <begin position="92"/>
        <end position="252"/>
    </location>
</feature>
<dbReference type="Pfam" id="PF00271">
    <property type="entry name" value="Helicase_C"/>
    <property type="match status" value="1"/>
</dbReference>
<dbReference type="GO" id="GO:0016787">
    <property type="term" value="F:hydrolase activity"/>
    <property type="evidence" value="ECO:0007669"/>
    <property type="project" value="UniProtKB-KW"/>
</dbReference>
<dbReference type="EMBL" id="MT141486">
    <property type="protein sequence ID" value="QJA62956.1"/>
    <property type="molecule type" value="Genomic_DNA"/>
</dbReference>
<dbReference type="GO" id="GO:0004386">
    <property type="term" value="F:helicase activity"/>
    <property type="evidence" value="ECO:0007669"/>
    <property type="project" value="UniProtKB-KW"/>
</dbReference>
<keyword evidence="1" id="KW-0378">Hydrolase</keyword>
<evidence type="ECO:0000313" key="4">
    <source>
        <dbReference type="EMBL" id="QJA62956.1"/>
    </source>
</evidence>
<dbReference type="InterPro" id="IPR001650">
    <property type="entry name" value="Helicase_C-like"/>
</dbReference>
<dbReference type="PANTHER" id="PTHR45766">
    <property type="entry name" value="DNA ANNEALING HELICASE AND ENDONUCLEASE ZRANB3 FAMILY MEMBER"/>
    <property type="match status" value="1"/>
</dbReference>
<keyword evidence="5" id="KW-0547">Nucleotide-binding</keyword>
<gene>
    <name evidence="5" type="ORF">MM415A01190_0009</name>
    <name evidence="4" type="ORF">MM415B00683_0026</name>
</gene>
<dbReference type="GO" id="GO:0006281">
    <property type="term" value="P:DNA repair"/>
    <property type="evidence" value="ECO:0007669"/>
    <property type="project" value="TreeGrafter"/>
</dbReference>
<dbReference type="Pfam" id="PF00176">
    <property type="entry name" value="SNF2-rel_dom"/>
    <property type="match status" value="1"/>
</dbReference>
<dbReference type="AlphaFoldDB" id="A0A6M3K845"/>